<name>A0A1C6VL39_9ACTN</name>
<dbReference type="SUPFAM" id="SSF52058">
    <property type="entry name" value="L domain-like"/>
    <property type="match status" value="1"/>
</dbReference>
<protein>
    <recommendedName>
        <fullName evidence="3">Leucine-rich repeat domain-containing protein</fullName>
    </recommendedName>
</protein>
<accession>A0A1C6VL39</accession>
<gene>
    <name evidence="1" type="ORF">GA0070608_3423</name>
</gene>
<dbReference type="EMBL" id="FMIC01000002">
    <property type="protein sequence ID" value="SCL67041.1"/>
    <property type="molecule type" value="Genomic_DNA"/>
</dbReference>
<dbReference type="Gene3D" id="3.80.10.10">
    <property type="entry name" value="Ribonuclease Inhibitor"/>
    <property type="match status" value="1"/>
</dbReference>
<evidence type="ECO:0000313" key="1">
    <source>
        <dbReference type="EMBL" id="SCL67041.1"/>
    </source>
</evidence>
<evidence type="ECO:0008006" key="3">
    <source>
        <dbReference type="Google" id="ProtNLM"/>
    </source>
</evidence>
<dbReference type="STRING" id="47871.GA0070608_3423"/>
<sequence length="318" mass="34731">MVHLPGTATTRLRTRLQSPGSALTRRGFISARSTNRSMTVRARSMRVGRVLRVDANEITPHLFPNRFADAVGPSAGGPARDRCRCVGHSVATRPSNVVFHADRQDTEAAGWRHLLALIDEAAADGRTVFKPFVELSASERRQIVTLPATIAKLTAVKHLVLYGTNLVRIPAEIGAMTSLEVFEPYTSHRLHWYPYELTRCTKLADSTVSTRVLYGNFKFRPPFPRLRAVTRAAESDFAALDPGVWGCDAVRTCSVCDGPVDDELHQVWISGLVATDVLPLLVNACSAACVAALPQPHPGYLPTPHTGGPDIVQPATWR</sequence>
<evidence type="ECO:0000313" key="2">
    <source>
        <dbReference type="Proteomes" id="UP000199343"/>
    </source>
</evidence>
<dbReference type="InterPro" id="IPR032675">
    <property type="entry name" value="LRR_dom_sf"/>
</dbReference>
<proteinExistence type="predicted"/>
<dbReference type="AlphaFoldDB" id="A0A1C6VL39"/>
<dbReference type="Proteomes" id="UP000199343">
    <property type="component" value="Unassembled WGS sequence"/>
</dbReference>
<organism evidence="1 2">
    <name type="scientific">Micromonospora peucetia</name>
    <dbReference type="NCBI Taxonomy" id="47871"/>
    <lineage>
        <taxon>Bacteria</taxon>
        <taxon>Bacillati</taxon>
        <taxon>Actinomycetota</taxon>
        <taxon>Actinomycetes</taxon>
        <taxon>Micromonosporales</taxon>
        <taxon>Micromonosporaceae</taxon>
        <taxon>Micromonospora</taxon>
    </lineage>
</organism>
<reference evidence="1 2" key="1">
    <citation type="submission" date="2016-06" db="EMBL/GenBank/DDBJ databases">
        <authorList>
            <person name="Kjaerup R.B."/>
            <person name="Dalgaard T.S."/>
            <person name="Juul-Madsen H.R."/>
        </authorList>
    </citation>
    <scope>NUCLEOTIDE SEQUENCE [LARGE SCALE GENOMIC DNA]</scope>
    <source>
        <strain evidence="1 2">DSM 43363</strain>
    </source>
</reference>